<dbReference type="EMBL" id="CP002404">
    <property type="protein sequence ID" value="ADU23884.1"/>
    <property type="molecule type" value="Genomic_DNA"/>
</dbReference>
<dbReference type="RefSeq" id="WP_013483434.1">
    <property type="nucleotide sequence ID" value="NC_014824.1"/>
</dbReference>
<evidence type="ECO:0000313" key="2">
    <source>
        <dbReference type="Proteomes" id="UP000006919"/>
    </source>
</evidence>
<evidence type="ECO:0000313" key="1">
    <source>
        <dbReference type="EMBL" id="ADU23884.1"/>
    </source>
</evidence>
<dbReference type="KEGG" id="ral:Rumal_3433"/>
<proteinExistence type="predicted"/>
<gene>
    <name evidence="1" type="ordered locus">Rumal_3433</name>
</gene>
<protein>
    <submittedName>
        <fullName evidence="1">Uncharacterized protein</fullName>
    </submittedName>
</protein>
<dbReference type="Proteomes" id="UP000006919">
    <property type="component" value="Plasmid pRUMAL01"/>
</dbReference>
<geneLocation type="plasmid" evidence="1 2">
    <name>pRUMAL01</name>
</geneLocation>
<dbReference type="AlphaFoldDB" id="E6UJN8"/>
<reference evidence="2" key="1">
    <citation type="journal article" date="2011" name="J. Bacteriol.">
        <title>Complete genome of the cellulolytic ruminal bacterium Ruminococcus albus 7.</title>
        <authorList>
            <person name="Suen G."/>
            <person name="Stevenson D.M."/>
            <person name="Bruce D.C."/>
            <person name="Chertkov O."/>
            <person name="Copeland A."/>
            <person name="Cheng J.F."/>
            <person name="Detter C."/>
            <person name="Detter J.C."/>
            <person name="Goodwin L.A."/>
            <person name="Han C.S."/>
            <person name="Hauser L.J."/>
            <person name="Ivanova N.N."/>
            <person name="Kyrpides N.C."/>
            <person name="Land M.L."/>
            <person name="Lapidus A."/>
            <person name="Lucas S."/>
            <person name="Ovchinnikova G."/>
            <person name="Pitluck S."/>
            <person name="Tapia R."/>
            <person name="Woyke T."/>
            <person name="Boyum J."/>
            <person name="Mead D."/>
            <person name="Weimer P.J."/>
        </authorList>
    </citation>
    <scope>NUCLEOTIDE SEQUENCE [LARGE SCALE GENOMIC DNA]</scope>
    <source>
        <strain evidence="2">ATCC 27210 / DSM 20455 / JCM 14654 / NCDO 2250 / 7</strain>
        <plasmid evidence="2">pRUMAL01</plasmid>
    </source>
</reference>
<sequence>MNDIGKGMLLVLLILYIASPVDLMPMCPIDDIIAILLYTASSKKSKTE</sequence>
<keyword evidence="1" id="KW-0614">Plasmid</keyword>
<dbReference type="HOGENOM" id="CLU_3157438_0_0_9"/>
<accession>E6UJN8</accession>
<name>E6UJN8_RUMA7</name>
<organism evidence="1 2">
    <name type="scientific">Ruminococcus albus (strain ATCC 27210 / DSM 20455 / JCM 14654 / NCDO 2250 / 7)</name>
    <dbReference type="NCBI Taxonomy" id="697329"/>
    <lineage>
        <taxon>Bacteria</taxon>
        <taxon>Bacillati</taxon>
        <taxon>Bacillota</taxon>
        <taxon>Clostridia</taxon>
        <taxon>Eubacteriales</taxon>
        <taxon>Oscillospiraceae</taxon>
        <taxon>Ruminococcus</taxon>
    </lineage>
</organism>